<evidence type="ECO:0000313" key="2">
    <source>
        <dbReference type="EMBL" id="KUN70024.1"/>
    </source>
</evidence>
<feature type="transmembrane region" description="Helical" evidence="1">
    <location>
        <begin position="27"/>
        <end position="48"/>
    </location>
</feature>
<name>A0A101S9I4_9ACTN</name>
<accession>A0A101S9I4</accession>
<gene>
    <name evidence="2" type="ORF">AQJ46_19550</name>
</gene>
<comment type="caution">
    <text evidence="2">The sequence shown here is derived from an EMBL/GenBank/DDBJ whole genome shotgun (WGS) entry which is preliminary data.</text>
</comment>
<sequence length="270" mass="28666">MSEPAPVPEAGSLTPSPRNRRILGATLRWTAALLVFATVGAGTAYGIAGMQRTDVPGLETASDGRWVYPTLAKPPLPSGSSGPLAAENKAGTHYADLRDLVLPAPKGATADAALRGTDGWLPTKDLLAEYGEKTDREELAQKFTDHGLRHIAARGWTTPDGTHTRVYLLQFDTAAVVDELTGQIAPYGGPGYQLRGAVDSVSDDGFPAKARIEDVTQVVYTESKPYGTEQTRHAYLAVGDVFALVVQSRKGAANPVPFQQTVTLQSQLLG</sequence>
<dbReference type="EMBL" id="LMWU01000018">
    <property type="protein sequence ID" value="KUN70024.1"/>
    <property type="molecule type" value="Genomic_DNA"/>
</dbReference>
<dbReference type="AlphaFoldDB" id="A0A101S9I4"/>
<protein>
    <submittedName>
        <fullName evidence="2">Uncharacterized protein</fullName>
    </submittedName>
</protein>
<organism evidence="2 3">
    <name type="scientific">Streptomyces canus</name>
    <dbReference type="NCBI Taxonomy" id="58343"/>
    <lineage>
        <taxon>Bacteria</taxon>
        <taxon>Bacillati</taxon>
        <taxon>Actinomycetota</taxon>
        <taxon>Actinomycetes</taxon>
        <taxon>Kitasatosporales</taxon>
        <taxon>Streptomycetaceae</taxon>
        <taxon>Streptomyces</taxon>
        <taxon>Streptomyces aurantiacus group</taxon>
    </lineage>
</organism>
<keyword evidence="1" id="KW-0812">Transmembrane</keyword>
<keyword evidence="1" id="KW-0472">Membrane</keyword>
<proteinExistence type="predicted"/>
<dbReference type="STRING" id="58343.AQJ46_19550"/>
<reference evidence="2 3" key="1">
    <citation type="submission" date="2015-10" db="EMBL/GenBank/DDBJ databases">
        <title>Draft genome sequence of Streptomyces canus DSM 40017, type strain for the species Streptomyces canus.</title>
        <authorList>
            <person name="Ruckert C."/>
            <person name="Winkler A."/>
            <person name="Kalinowski J."/>
            <person name="Kampfer P."/>
            <person name="Glaeser S."/>
        </authorList>
    </citation>
    <scope>NUCLEOTIDE SEQUENCE [LARGE SCALE GENOMIC DNA]</scope>
    <source>
        <strain evidence="2 3">DSM 40017</strain>
    </source>
</reference>
<dbReference type="Proteomes" id="UP000053669">
    <property type="component" value="Unassembled WGS sequence"/>
</dbReference>
<keyword evidence="1" id="KW-1133">Transmembrane helix</keyword>
<evidence type="ECO:0000256" key="1">
    <source>
        <dbReference type="SAM" id="Phobius"/>
    </source>
</evidence>
<evidence type="ECO:0000313" key="3">
    <source>
        <dbReference type="Proteomes" id="UP000053669"/>
    </source>
</evidence>